<evidence type="ECO:0000259" key="2">
    <source>
        <dbReference type="PROSITE" id="PS50206"/>
    </source>
</evidence>
<keyword evidence="4" id="KW-1185">Reference proteome</keyword>
<dbReference type="PROSITE" id="PS50206">
    <property type="entry name" value="RHODANESE_3"/>
    <property type="match status" value="1"/>
</dbReference>
<evidence type="ECO:0000313" key="3">
    <source>
        <dbReference type="EMBL" id="KAA5541956.1"/>
    </source>
</evidence>
<dbReference type="EMBL" id="VWOX01000009">
    <property type="protein sequence ID" value="KAA5541956.1"/>
    <property type="molecule type" value="Genomic_DNA"/>
</dbReference>
<dbReference type="AlphaFoldDB" id="A0A5M6D5C2"/>
<reference evidence="3 4" key="1">
    <citation type="submission" date="2019-08" db="EMBL/GenBank/DDBJ databases">
        <authorList>
            <person name="Dhanesh K."/>
            <person name="Kumar G."/>
            <person name="Sasikala C."/>
            <person name="Venkata Ramana C."/>
        </authorList>
    </citation>
    <scope>NUCLEOTIDE SEQUENCE [LARGE SCALE GENOMIC DNA]</scope>
    <source>
        <strain evidence="3 4">JC645</strain>
    </source>
</reference>
<gene>
    <name evidence="3" type="ORF">FYK55_16655</name>
</gene>
<dbReference type="Pfam" id="PF00581">
    <property type="entry name" value="Rhodanese"/>
    <property type="match status" value="1"/>
</dbReference>
<dbReference type="InterPro" id="IPR036873">
    <property type="entry name" value="Rhodanese-like_dom_sf"/>
</dbReference>
<protein>
    <submittedName>
        <fullName evidence="3">Rhodanese-like domain-containing protein</fullName>
    </submittedName>
</protein>
<proteinExistence type="predicted"/>
<dbReference type="InterPro" id="IPR001763">
    <property type="entry name" value="Rhodanese-like_dom"/>
</dbReference>
<comment type="caution">
    <text evidence="3">The sequence shown here is derived from an EMBL/GenBank/DDBJ whole genome shotgun (WGS) entry which is preliminary data.</text>
</comment>
<dbReference type="CDD" id="cd00158">
    <property type="entry name" value="RHOD"/>
    <property type="match status" value="1"/>
</dbReference>
<evidence type="ECO:0000256" key="1">
    <source>
        <dbReference type="SAM" id="MobiDB-lite"/>
    </source>
</evidence>
<accession>A0A5M6D5C2</accession>
<sequence>MLALTPLAPASGQFGSLFGTSSKVPTIKVEELSKLLEQQQQAEEKAKQEGQPVPEPNFVVVDVRSEPEVNVSVIPGAITKKAYEENRDDYAGRVVIPYCTIGGRSGRYAQQLADSDVPVKNFKGSILEWVNHQLPLVTLEGKPTNRVHIYSDRYKIPEKYEAVTK</sequence>
<feature type="region of interest" description="Disordered" evidence="1">
    <location>
        <begin position="1"/>
        <end position="20"/>
    </location>
</feature>
<feature type="domain" description="Rhodanese" evidence="2">
    <location>
        <begin position="54"/>
        <end position="138"/>
    </location>
</feature>
<dbReference type="Proteomes" id="UP000324479">
    <property type="component" value="Unassembled WGS sequence"/>
</dbReference>
<dbReference type="Gene3D" id="3.40.250.10">
    <property type="entry name" value="Rhodanese-like domain"/>
    <property type="match status" value="1"/>
</dbReference>
<name>A0A5M6D5C2_9BACT</name>
<dbReference type="SMART" id="SM00450">
    <property type="entry name" value="RHOD"/>
    <property type="match status" value="1"/>
</dbReference>
<evidence type="ECO:0000313" key="4">
    <source>
        <dbReference type="Proteomes" id="UP000324479"/>
    </source>
</evidence>
<organism evidence="3 4">
    <name type="scientific">Roseiconus nitratireducens</name>
    <dbReference type="NCBI Taxonomy" id="2605748"/>
    <lineage>
        <taxon>Bacteria</taxon>
        <taxon>Pseudomonadati</taxon>
        <taxon>Planctomycetota</taxon>
        <taxon>Planctomycetia</taxon>
        <taxon>Pirellulales</taxon>
        <taxon>Pirellulaceae</taxon>
        <taxon>Roseiconus</taxon>
    </lineage>
</organism>
<dbReference type="SUPFAM" id="SSF52821">
    <property type="entry name" value="Rhodanese/Cell cycle control phosphatase"/>
    <property type="match status" value="1"/>
</dbReference>